<feature type="compositionally biased region" description="Acidic residues" evidence="3">
    <location>
        <begin position="245"/>
        <end position="257"/>
    </location>
</feature>
<feature type="region of interest" description="Disordered" evidence="3">
    <location>
        <begin position="181"/>
        <end position="388"/>
    </location>
</feature>
<feature type="compositionally biased region" description="Polar residues" evidence="3">
    <location>
        <begin position="324"/>
        <end position="347"/>
    </location>
</feature>
<dbReference type="GeneID" id="19949219"/>
<sequence>MTGPRSLFAGMKFHVHKRTLARDKAEELIKEHGGEVVDANAEGRILLMDNQRLEKHADDHLNVEYIYECIKKKMLLDRDPFMAPADWADDDDDYDQDEPEVRAKRTRTPYTLPEQAAMLQYKLDMHLKLNQSSGCHRKFWTIAAAKRITNRTVESMLDHHKRRLVVLTLPQLREILTHFKGYAGDPDEDDDDDDEAPAPRPTKAPLPVERVKALRMASREDVPRTVAPRKQPHRTSRERRVPLDESAESEDFTDEEVPPPMFSTQKESTRLKRSQRSSHSSGSESDVDVVTRPKKPRVSARMVLSDENEDESDAEDNDDGVVPDSQQSHDSAATIDDATQTEESQAPITDAADAQSASKRSAKKKAAAPSPGRPKAANSFGRIVPRHKHTMRPIAVPGVVARPSELAPFPMPAPTTPAQLRALRKFMFLHSGMPDEAIDHALYSSCGNPVLAIHYLRGNLPLGCWTPDDDSWLYENVTVTSLTLDETDETLTALVEAAFRSAKPTRPHPLEMAVERLRFLVRELSMQPAPDS</sequence>
<dbReference type="GO" id="GO:0031848">
    <property type="term" value="P:protection from non-homologous end joining at telomere"/>
    <property type="evidence" value="ECO:0007669"/>
    <property type="project" value="TreeGrafter"/>
</dbReference>
<dbReference type="OMA" id="MAPADWA"/>
<dbReference type="Pfam" id="PF16589">
    <property type="entry name" value="BRCT_2"/>
    <property type="match status" value="1"/>
</dbReference>
<dbReference type="Proteomes" id="UP000030762">
    <property type="component" value="Unassembled WGS sequence"/>
</dbReference>
<evidence type="ECO:0000256" key="3">
    <source>
        <dbReference type="SAM" id="MobiDB-lite"/>
    </source>
</evidence>
<dbReference type="InParanoid" id="T0Q7F5"/>
<dbReference type="GO" id="GO:0042162">
    <property type="term" value="F:telomeric DNA binding"/>
    <property type="evidence" value="ECO:0007669"/>
    <property type="project" value="TreeGrafter"/>
</dbReference>
<dbReference type="GO" id="GO:0070187">
    <property type="term" value="C:shelterin complex"/>
    <property type="evidence" value="ECO:0007669"/>
    <property type="project" value="TreeGrafter"/>
</dbReference>
<evidence type="ECO:0000313" key="5">
    <source>
        <dbReference type="EMBL" id="EQC33809.1"/>
    </source>
</evidence>
<dbReference type="PANTHER" id="PTHR16466">
    <property type="entry name" value="TELOMERE REPEAT-BINDING FACTOR 2-INTERACTING PROTEIN 1"/>
    <property type="match status" value="1"/>
</dbReference>
<comment type="subcellular location">
    <subcellularLocation>
        <location evidence="1">Nucleus</location>
    </subcellularLocation>
</comment>
<evidence type="ECO:0000256" key="1">
    <source>
        <dbReference type="ARBA" id="ARBA00004123"/>
    </source>
</evidence>
<dbReference type="VEuPathDB" id="FungiDB:SDRG_08492"/>
<protein>
    <recommendedName>
        <fullName evidence="4">BRCT domain-containing protein</fullName>
    </recommendedName>
</protein>
<feature type="compositionally biased region" description="Acidic residues" evidence="3">
    <location>
        <begin position="306"/>
        <end position="321"/>
    </location>
</feature>
<dbReference type="RefSeq" id="XP_008612604.1">
    <property type="nucleotide sequence ID" value="XM_008614382.1"/>
</dbReference>
<dbReference type="InterPro" id="IPR036420">
    <property type="entry name" value="BRCT_dom_sf"/>
</dbReference>
<dbReference type="GO" id="GO:0010833">
    <property type="term" value="P:telomere maintenance via telomere lengthening"/>
    <property type="evidence" value="ECO:0007669"/>
    <property type="project" value="TreeGrafter"/>
</dbReference>
<evidence type="ECO:0000259" key="4">
    <source>
        <dbReference type="PROSITE" id="PS50172"/>
    </source>
</evidence>
<feature type="domain" description="BRCT" evidence="4">
    <location>
        <begin position="3"/>
        <end position="83"/>
    </location>
</feature>
<accession>T0Q7F5</accession>
<dbReference type="AlphaFoldDB" id="T0Q7F5"/>
<organism evidence="5 6">
    <name type="scientific">Saprolegnia diclina (strain VS20)</name>
    <dbReference type="NCBI Taxonomy" id="1156394"/>
    <lineage>
        <taxon>Eukaryota</taxon>
        <taxon>Sar</taxon>
        <taxon>Stramenopiles</taxon>
        <taxon>Oomycota</taxon>
        <taxon>Saprolegniomycetes</taxon>
        <taxon>Saprolegniales</taxon>
        <taxon>Saprolegniaceae</taxon>
        <taxon>Saprolegnia</taxon>
    </lineage>
</organism>
<evidence type="ECO:0000313" key="6">
    <source>
        <dbReference type="Proteomes" id="UP000030762"/>
    </source>
</evidence>
<dbReference type="InterPro" id="IPR001357">
    <property type="entry name" value="BRCT_dom"/>
</dbReference>
<feature type="compositionally biased region" description="Low complexity" evidence="3">
    <location>
        <begin position="367"/>
        <end position="377"/>
    </location>
</feature>
<gene>
    <name evidence="5" type="ORF">SDRG_08492</name>
</gene>
<keyword evidence="6" id="KW-1185">Reference proteome</keyword>
<dbReference type="EMBL" id="JH767157">
    <property type="protein sequence ID" value="EQC33809.1"/>
    <property type="molecule type" value="Genomic_DNA"/>
</dbReference>
<keyword evidence="2" id="KW-0539">Nucleus</keyword>
<dbReference type="PROSITE" id="PS50172">
    <property type="entry name" value="BRCT"/>
    <property type="match status" value="1"/>
</dbReference>
<dbReference type="PANTHER" id="PTHR16466:SF6">
    <property type="entry name" value="TELOMERIC REPEAT-BINDING FACTOR 2-INTERACTING PROTEIN 1"/>
    <property type="match status" value="1"/>
</dbReference>
<feature type="compositionally biased region" description="Acidic residues" evidence="3">
    <location>
        <begin position="185"/>
        <end position="196"/>
    </location>
</feature>
<reference evidence="5 6" key="1">
    <citation type="submission" date="2012-04" db="EMBL/GenBank/DDBJ databases">
        <title>The Genome Sequence of Saprolegnia declina VS20.</title>
        <authorList>
            <consortium name="The Broad Institute Genome Sequencing Platform"/>
            <person name="Russ C."/>
            <person name="Nusbaum C."/>
            <person name="Tyler B."/>
            <person name="van West P."/>
            <person name="Dieguez-Uribeondo J."/>
            <person name="de Bruijn I."/>
            <person name="Tripathy S."/>
            <person name="Jiang R."/>
            <person name="Young S.K."/>
            <person name="Zeng Q."/>
            <person name="Gargeya S."/>
            <person name="Fitzgerald M."/>
            <person name="Haas B."/>
            <person name="Abouelleil A."/>
            <person name="Alvarado L."/>
            <person name="Arachchi H.M."/>
            <person name="Berlin A."/>
            <person name="Chapman S.B."/>
            <person name="Goldberg J."/>
            <person name="Griggs A."/>
            <person name="Gujja S."/>
            <person name="Hansen M."/>
            <person name="Howarth C."/>
            <person name="Imamovic A."/>
            <person name="Larimer J."/>
            <person name="McCowen C."/>
            <person name="Montmayeur A."/>
            <person name="Murphy C."/>
            <person name="Neiman D."/>
            <person name="Pearson M."/>
            <person name="Priest M."/>
            <person name="Roberts A."/>
            <person name="Saif S."/>
            <person name="Shea T."/>
            <person name="Sisk P."/>
            <person name="Sykes S."/>
            <person name="Wortman J."/>
            <person name="Nusbaum C."/>
            <person name="Birren B."/>
        </authorList>
    </citation>
    <scope>NUCLEOTIDE SEQUENCE [LARGE SCALE GENOMIC DNA]</scope>
    <source>
        <strain evidence="5 6">VS20</strain>
    </source>
</reference>
<dbReference type="OrthoDB" id="435460at2759"/>
<dbReference type="InterPro" id="IPR039595">
    <property type="entry name" value="TE2IP/Rap1"/>
</dbReference>
<evidence type="ECO:0000256" key="2">
    <source>
        <dbReference type="ARBA" id="ARBA00023242"/>
    </source>
</evidence>
<dbReference type="Gene3D" id="3.40.50.10190">
    <property type="entry name" value="BRCT domain"/>
    <property type="match status" value="1"/>
</dbReference>
<proteinExistence type="predicted"/>
<dbReference type="SMART" id="SM00292">
    <property type="entry name" value="BRCT"/>
    <property type="match status" value="1"/>
</dbReference>
<name>T0Q7F5_SAPDV</name>
<dbReference type="SUPFAM" id="SSF52113">
    <property type="entry name" value="BRCT domain"/>
    <property type="match status" value="1"/>
</dbReference>
<feature type="compositionally biased region" description="Basic and acidic residues" evidence="3">
    <location>
        <begin position="209"/>
        <end position="223"/>
    </location>
</feature>